<dbReference type="AlphaFoldDB" id="A0A4W4DMY8"/>
<dbReference type="Ensembl" id="ENSEEET00000000312.2">
    <property type="protein sequence ID" value="ENSEEEP00000000304.2"/>
    <property type="gene ID" value="ENSEEEG00000000224.2"/>
</dbReference>
<evidence type="ECO:0000313" key="2">
    <source>
        <dbReference type="Ensembl" id="ENSEEEP00000000304.2"/>
    </source>
</evidence>
<evidence type="ECO:0000259" key="1">
    <source>
        <dbReference type="PROSITE" id="PS50181"/>
    </source>
</evidence>
<sequence>MAAFGLPEELWIHVFKFLSSNDKLNIRASCRFFKRLIDHPGMWKNSTVSLKKNSAYNSHFWRTLSIRRINSVVVVKANVKEWKQLASRLPWLISVTIDRCCDAKALETLSNFKNLKRLFIRQCRCPKLASSISLLHQLSHLGLCQVRCAPCSDIINAVSQLTNLTSFCYHESSKPIPKADLHSILRCLPNLKNLLHPEICHLRKVLVKSFLKKERKDQ</sequence>
<evidence type="ECO:0000313" key="3">
    <source>
        <dbReference type="Proteomes" id="UP000314983"/>
    </source>
</evidence>
<dbReference type="SUPFAM" id="SSF52047">
    <property type="entry name" value="RNI-like"/>
    <property type="match status" value="1"/>
</dbReference>
<feature type="domain" description="F-box" evidence="1">
    <location>
        <begin position="1"/>
        <end position="46"/>
    </location>
</feature>
<name>A0A4W4DMY8_ELEEL</name>
<dbReference type="SMART" id="SM00256">
    <property type="entry name" value="FBOX"/>
    <property type="match status" value="1"/>
</dbReference>
<proteinExistence type="predicted"/>
<gene>
    <name evidence="2" type="primary">KATNBL1</name>
</gene>
<dbReference type="InterPro" id="IPR001810">
    <property type="entry name" value="F-box_dom"/>
</dbReference>
<dbReference type="PROSITE" id="PS50181">
    <property type="entry name" value="FBOX"/>
    <property type="match status" value="1"/>
</dbReference>
<reference evidence="3" key="1">
    <citation type="journal article" date="2014" name="Science">
        <title>Nonhuman genetics. Genomic basis for the convergent evolution of electric organs.</title>
        <authorList>
            <person name="Gallant J.R."/>
            <person name="Traeger L.L."/>
            <person name="Volkening J.D."/>
            <person name="Moffett H."/>
            <person name="Chen P.H."/>
            <person name="Novina C.D."/>
            <person name="Phillips G.N.Jr."/>
            <person name="Anand R."/>
            <person name="Wells G.B."/>
            <person name="Pinch M."/>
            <person name="Guth R."/>
            <person name="Unguez G.A."/>
            <person name="Albert J.S."/>
            <person name="Zakon H.H."/>
            <person name="Samanta M.P."/>
            <person name="Sussman M.R."/>
        </authorList>
    </citation>
    <scope>NUCLEOTIDE SEQUENCE [LARGE SCALE GENOMIC DNA]</scope>
</reference>
<dbReference type="InterPro" id="IPR032675">
    <property type="entry name" value="LRR_dom_sf"/>
</dbReference>
<organism evidence="2 3">
    <name type="scientific">Electrophorus electricus</name>
    <name type="common">Electric eel</name>
    <name type="synonym">Gymnotus electricus</name>
    <dbReference type="NCBI Taxonomy" id="8005"/>
    <lineage>
        <taxon>Eukaryota</taxon>
        <taxon>Metazoa</taxon>
        <taxon>Chordata</taxon>
        <taxon>Craniata</taxon>
        <taxon>Vertebrata</taxon>
        <taxon>Euteleostomi</taxon>
        <taxon>Actinopterygii</taxon>
        <taxon>Neopterygii</taxon>
        <taxon>Teleostei</taxon>
        <taxon>Ostariophysi</taxon>
        <taxon>Gymnotiformes</taxon>
        <taxon>Gymnotoidei</taxon>
        <taxon>Gymnotidae</taxon>
        <taxon>Electrophorus</taxon>
    </lineage>
</organism>
<keyword evidence="3" id="KW-1185">Reference proteome</keyword>
<reference evidence="2" key="5">
    <citation type="submission" date="2025-09" db="UniProtKB">
        <authorList>
            <consortium name="Ensembl"/>
        </authorList>
    </citation>
    <scope>IDENTIFICATION</scope>
</reference>
<dbReference type="SUPFAM" id="SSF81383">
    <property type="entry name" value="F-box domain"/>
    <property type="match status" value="1"/>
</dbReference>
<dbReference type="Gene3D" id="1.20.1280.50">
    <property type="match status" value="1"/>
</dbReference>
<reference evidence="2" key="3">
    <citation type="submission" date="2020-05" db="EMBL/GenBank/DDBJ databases">
        <title>Electrophorus electricus (electric eel) genome, fEleEle1, primary haplotype.</title>
        <authorList>
            <person name="Myers G."/>
            <person name="Meyer A."/>
            <person name="Fedrigo O."/>
            <person name="Formenti G."/>
            <person name="Rhie A."/>
            <person name="Tracey A."/>
            <person name="Sims Y."/>
            <person name="Jarvis E.D."/>
        </authorList>
    </citation>
    <scope>NUCLEOTIDE SEQUENCE [LARGE SCALE GENOMIC DNA]</scope>
</reference>
<dbReference type="Gene3D" id="3.80.10.10">
    <property type="entry name" value="Ribonuclease Inhibitor"/>
    <property type="match status" value="1"/>
</dbReference>
<dbReference type="Pfam" id="PF12937">
    <property type="entry name" value="F-box-like"/>
    <property type="match status" value="1"/>
</dbReference>
<dbReference type="STRING" id="8005.ENSEEEP00000000304"/>
<reference evidence="2" key="4">
    <citation type="submission" date="2025-08" db="UniProtKB">
        <authorList>
            <consortium name="Ensembl"/>
        </authorList>
    </citation>
    <scope>IDENTIFICATION</scope>
</reference>
<dbReference type="Proteomes" id="UP000314983">
    <property type="component" value="Chromosome 13"/>
</dbReference>
<dbReference type="GeneTree" id="ENSGT00530000069038"/>
<protein>
    <recommendedName>
        <fullName evidence="1">F-box domain-containing protein</fullName>
    </recommendedName>
</protein>
<dbReference type="InterPro" id="IPR036047">
    <property type="entry name" value="F-box-like_dom_sf"/>
</dbReference>
<reference evidence="3" key="2">
    <citation type="journal article" date="2017" name="Sci. Adv.">
        <title>A tail of two voltages: Proteomic comparison of the three electric organs of the electric eel.</title>
        <authorList>
            <person name="Traeger L.L."/>
            <person name="Sabat G."/>
            <person name="Barrett-Wilt G.A."/>
            <person name="Wells G.B."/>
            <person name="Sussman M.R."/>
        </authorList>
    </citation>
    <scope>NUCLEOTIDE SEQUENCE [LARGE SCALE GENOMIC DNA]</scope>
</reference>
<dbReference type="OMA" id="HIDPWPS"/>
<accession>A0A4W4DMY8</accession>